<protein>
    <submittedName>
        <fullName evidence="5">ABC transporter ATP-binding protein</fullName>
    </submittedName>
</protein>
<evidence type="ECO:0000313" key="5">
    <source>
        <dbReference type="EMBL" id="MFC2949999.1"/>
    </source>
</evidence>
<reference evidence="6" key="1">
    <citation type="journal article" date="2019" name="Int. J. Syst. Evol. Microbiol.">
        <title>The Global Catalogue of Microorganisms (GCM) 10K type strain sequencing project: providing services to taxonomists for standard genome sequencing and annotation.</title>
        <authorList>
            <consortium name="The Broad Institute Genomics Platform"/>
            <consortium name="The Broad Institute Genome Sequencing Center for Infectious Disease"/>
            <person name="Wu L."/>
            <person name="Ma J."/>
        </authorList>
    </citation>
    <scope>NUCLEOTIDE SEQUENCE [LARGE SCALE GENOMIC DNA]</scope>
    <source>
        <strain evidence="6">KCTC 13193</strain>
    </source>
</reference>
<dbReference type="PROSITE" id="PS00211">
    <property type="entry name" value="ABC_TRANSPORTER_1"/>
    <property type="match status" value="1"/>
</dbReference>
<sequence length="233" mass="26598">MKNNTLLEVGNVEVSLNNEKIIRNLHFTLDQGEICALVGHNGAGKTVTMKTIMGIQEKSQGDIKLNSVSIDADYLQYKSQYSYIPEEPILFTELTVLQHFQLYGTSYKVPENVFEERVNYYVNGFELNGKLHEFPDGLSKGMRQKVNIISNLITDAPLLIIDEPFIGLDENSAYFLEKEIKRKSQQGITILITSHVIERVKKFCDSYIMLKNGEIINKGQIDNLSQIERRFTT</sequence>
<evidence type="ECO:0000259" key="4">
    <source>
        <dbReference type="PROSITE" id="PS50893"/>
    </source>
</evidence>
<dbReference type="InterPro" id="IPR003439">
    <property type="entry name" value="ABC_transporter-like_ATP-bd"/>
</dbReference>
<keyword evidence="2" id="KW-0547">Nucleotide-binding</keyword>
<name>A0ABV7AB30_9BACI</name>
<organism evidence="5 6">
    <name type="scientific">Virgibacillus sediminis</name>
    <dbReference type="NCBI Taxonomy" id="202260"/>
    <lineage>
        <taxon>Bacteria</taxon>
        <taxon>Bacillati</taxon>
        <taxon>Bacillota</taxon>
        <taxon>Bacilli</taxon>
        <taxon>Bacillales</taxon>
        <taxon>Bacillaceae</taxon>
        <taxon>Virgibacillus</taxon>
    </lineage>
</organism>
<proteinExistence type="predicted"/>
<dbReference type="RefSeq" id="WP_390307976.1">
    <property type="nucleotide sequence ID" value="NZ_JBHRRZ010000040.1"/>
</dbReference>
<evidence type="ECO:0000256" key="3">
    <source>
        <dbReference type="ARBA" id="ARBA00022840"/>
    </source>
</evidence>
<feature type="domain" description="ABC transporter" evidence="4">
    <location>
        <begin position="7"/>
        <end position="232"/>
    </location>
</feature>
<dbReference type="EMBL" id="JBHRRZ010000040">
    <property type="protein sequence ID" value="MFC2949999.1"/>
    <property type="molecule type" value="Genomic_DNA"/>
</dbReference>
<keyword evidence="1" id="KW-0813">Transport</keyword>
<dbReference type="PROSITE" id="PS50893">
    <property type="entry name" value="ABC_TRANSPORTER_2"/>
    <property type="match status" value="1"/>
</dbReference>
<comment type="caution">
    <text evidence="5">The sequence shown here is derived from an EMBL/GenBank/DDBJ whole genome shotgun (WGS) entry which is preliminary data.</text>
</comment>
<dbReference type="SUPFAM" id="SSF52540">
    <property type="entry name" value="P-loop containing nucleoside triphosphate hydrolases"/>
    <property type="match status" value="1"/>
</dbReference>
<dbReference type="Proteomes" id="UP001595387">
    <property type="component" value="Unassembled WGS sequence"/>
</dbReference>
<dbReference type="InterPro" id="IPR017871">
    <property type="entry name" value="ABC_transporter-like_CS"/>
</dbReference>
<dbReference type="SMART" id="SM00382">
    <property type="entry name" value="AAA"/>
    <property type="match status" value="1"/>
</dbReference>
<keyword evidence="3 5" id="KW-0067">ATP-binding</keyword>
<dbReference type="CDD" id="cd03230">
    <property type="entry name" value="ABC_DR_subfamily_A"/>
    <property type="match status" value="1"/>
</dbReference>
<dbReference type="PANTHER" id="PTHR42939">
    <property type="entry name" value="ABC TRANSPORTER ATP-BINDING PROTEIN ALBC-RELATED"/>
    <property type="match status" value="1"/>
</dbReference>
<accession>A0ABV7AB30</accession>
<dbReference type="InterPro" id="IPR003593">
    <property type="entry name" value="AAA+_ATPase"/>
</dbReference>
<dbReference type="Pfam" id="PF00005">
    <property type="entry name" value="ABC_tran"/>
    <property type="match status" value="1"/>
</dbReference>
<dbReference type="InterPro" id="IPR027417">
    <property type="entry name" value="P-loop_NTPase"/>
</dbReference>
<evidence type="ECO:0000313" key="6">
    <source>
        <dbReference type="Proteomes" id="UP001595387"/>
    </source>
</evidence>
<keyword evidence="6" id="KW-1185">Reference proteome</keyword>
<evidence type="ECO:0000256" key="1">
    <source>
        <dbReference type="ARBA" id="ARBA00022448"/>
    </source>
</evidence>
<dbReference type="Gene3D" id="3.40.50.300">
    <property type="entry name" value="P-loop containing nucleotide triphosphate hydrolases"/>
    <property type="match status" value="1"/>
</dbReference>
<evidence type="ECO:0000256" key="2">
    <source>
        <dbReference type="ARBA" id="ARBA00022741"/>
    </source>
</evidence>
<dbReference type="PANTHER" id="PTHR42939:SF1">
    <property type="entry name" value="ABC TRANSPORTER ATP-BINDING PROTEIN ALBC-RELATED"/>
    <property type="match status" value="1"/>
</dbReference>
<dbReference type="GO" id="GO:0005524">
    <property type="term" value="F:ATP binding"/>
    <property type="evidence" value="ECO:0007669"/>
    <property type="project" value="UniProtKB-KW"/>
</dbReference>
<dbReference type="InterPro" id="IPR051782">
    <property type="entry name" value="ABC_Transporter_VariousFunc"/>
</dbReference>
<gene>
    <name evidence="5" type="ORF">ACFODW_16885</name>
</gene>